<name>A0A8S5PLX1_9CAUD</name>
<accession>A0A8S5PLX1</accession>
<evidence type="ECO:0000313" key="1">
    <source>
        <dbReference type="EMBL" id="DAE08183.1"/>
    </source>
</evidence>
<dbReference type="EMBL" id="BK015465">
    <property type="protein sequence ID" value="DAE08183.1"/>
    <property type="molecule type" value="Genomic_DNA"/>
</dbReference>
<reference evidence="1" key="1">
    <citation type="journal article" date="2021" name="Proc. Natl. Acad. Sci. U.S.A.">
        <title>A Catalog of Tens of Thousands of Viruses from Human Metagenomes Reveals Hidden Associations with Chronic Diseases.</title>
        <authorList>
            <person name="Tisza M.J."/>
            <person name="Buck C.B."/>
        </authorList>
    </citation>
    <scope>NUCLEOTIDE SEQUENCE</scope>
    <source>
        <strain evidence="1">CtXQ014</strain>
    </source>
</reference>
<protein>
    <submittedName>
        <fullName evidence="1">Uncharacterized protein</fullName>
    </submittedName>
</protein>
<proteinExistence type="predicted"/>
<sequence length="42" mass="4491">MSSQPNNAIKPSPTTKTLFTSLSPSLTFAHRLAGMRVGCKIT</sequence>
<organism evidence="1">
    <name type="scientific">Siphoviridae sp. ctXQ014</name>
    <dbReference type="NCBI Taxonomy" id="2825542"/>
    <lineage>
        <taxon>Viruses</taxon>
        <taxon>Duplodnaviria</taxon>
        <taxon>Heunggongvirae</taxon>
        <taxon>Uroviricota</taxon>
        <taxon>Caudoviricetes</taxon>
    </lineage>
</organism>